<dbReference type="Proteomes" id="UP001432075">
    <property type="component" value="Chromosome"/>
</dbReference>
<dbReference type="InterPro" id="IPR015797">
    <property type="entry name" value="NUDIX_hydrolase-like_dom_sf"/>
</dbReference>
<dbReference type="Gene3D" id="3.90.79.10">
    <property type="entry name" value="Nucleoside Triphosphate Pyrophosphohydrolase"/>
    <property type="match status" value="1"/>
</dbReference>
<reference evidence="4" key="1">
    <citation type="submission" date="2022-10" db="EMBL/GenBank/DDBJ databases">
        <title>The complete genomes of actinobacterial strains from the NBC collection.</title>
        <authorList>
            <person name="Joergensen T.S."/>
            <person name="Alvarez Arevalo M."/>
            <person name="Sterndorff E.B."/>
            <person name="Faurdal D."/>
            <person name="Vuksanovic O."/>
            <person name="Mourched A.-S."/>
            <person name="Charusanti P."/>
            <person name="Shaw S."/>
            <person name="Blin K."/>
            <person name="Weber T."/>
        </authorList>
    </citation>
    <scope>NUCLEOTIDE SEQUENCE</scope>
    <source>
        <strain evidence="4">NBC_00283</strain>
    </source>
</reference>
<feature type="domain" description="Nudix hydrolase" evidence="3">
    <location>
        <begin position="19"/>
        <end position="150"/>
    </location>
</feature>
<protein>
    <submittedName>
        <fullName evidence="4">NUDIX domain-containing protein</fullName>
    </submittedName>
</protein>
<evidence type="ECO:0000313" key="4">
    <source>
        <dbReference type="EMBL" id="WUO44388.1"/>
    </source>
</evidence>
<dbReference type="SUPFAM" id="SSF55811">
    <property type="entry name" value="Nudix"/>
    <property type="match status" value="1"/>
</dbReference>
<evidence type="ECO:0000313" key="5">
    <source>
        <dbReference type="Proteomes" id="UP001432075"/>
    </source>
</evidence>
<dbReference type="PROSITE" id="PS51462">
    <property type="entry name" value="NUDIX"/>
    <property type="match status" value="1"/>
</dbReference>
<evidence type="ECO:0000256" key="2">
    <source>
        <dbReference type="ARBA" id="ARBA00022801"/>
    </source>
</evidence>
<dbReference type="InterPro" id="IPR020084">
    <property type="entry name" value="NUDIX_hydrolase_CS"/>
</dbReference>
<organism evidence="4 5">
    <name type="scientific">Streptomyces goshikiensis</name>
    <dbReference type="NCBI Taxonomy" id="1942"/>
    <lineage>
        <taxon>Bacteria</taxon>
        <taxon>Bacillati</taxon>
        <taxon>Actinomycetota</taxon>
        <taxon>Actinomycetes</taxon>
        <taxon>Kitasatosporales</taxon>
        <taxon>Streptomycetaceae</taxon>
        <taxon>Streptomyces</taxon>
    </lineage>
</organism>
<accession>A0ABZ1RCV6</accession>
<dbReference type="Pfam" id="PF00293">
    <property type="entry name" value="NUDIX"/>
    <property type="match status" value="1"/>
</dbReference>
<keyword evidence="5" id="KW-1185">Reference proteome</keyword>
<dbReference type="CDD" id="cd18879">
    <property type="entry name" value="NUDIX_Hydrolase"/>
    <property type="match status" value="1"/>
</dbReference>
<sequence>MIPDFVSDLRKAVGPDCLLWLPGVVGVVLDEHGQVLLQRRSAAGLWTPLSGILEPGEAPAAGVAREVAEETGVRVVVERLAAVTSSPPVRHGNGDRAQYLELVFACRPADPGQEPRVCDDESVEVGWFALDALPPMSERMRELIGLVEKDEPQAWFAPSP</sequence>
<keyword evidence="2" id="KW-0378">Hydrolase</keyword>
<proteinExistence type="predicted"/>
<dbReference type="PANTHER" id="PTHR43046:SF16">
    <property type="entry name" value="ADP-RIBOSE PYROPHOSPHATASE YJHB-RELATED"/>
    <property type="match status" value="1"/>
</dbReference>
<comment type="cofactor">
    <cofactor evidence="1">
        <name>Mg(2+)</name>
        <dbReference type="ChEBI" id="CHEBI:18420"/>
    </cofactor>
</comment>
<evidence type="ECO:0000259" key="3">
    <source>
        <dbReference type="PROSITE" id="PS51462"/>
    </source>
</evidence>
<dbReference type="PROSITE" id="PS00893">
    <property type="entry name" value="NUDIX_BOX"/>
    <property type="match status" value="1"/>
</dbReference>
<dbReference type="RefSeq" id="WP_008736377.1">
    <property type="nucleotide sequence ID" value="NZ_BMVE01000014.1"/>
</dbReference>
<dbReference type="PANTHER" id="PTHR43046">
    <property type="entry name" value="GDP-MANNOSE MANNOSYL HYDROLASE"/>
    <property type="match status" value="1"/>
</dbReference>
<evidence type="ECO:0000256" key="1">
    <source>
        <dbReference type="ARBA" id="ARBA00001946"/>
    </source>
</evidence>
<dbReference type="EMBL" id="CP108057">
    <property type="protein sequence ID" value="WUO44388.1"/>
    <property type="molecule type" value="Genomic_DNA"/>
</dbReference>
<dbReference type="InterPro" id="IPR000086">
    <property type="entry name" value="NUDIX_hydrolase_dom"/>
</dbReference>
<name>A0ABZ1RCV6_9ACTN</name>
<gene>
    <name evidence="4" type="ORF">OHU17_00335</name>
</gene>